<organism evidence="2 3">
    <name type="scientific">Streptomyces puniciscabiei</name>
    <dbReference type="NCBI Taxonomy" id="164348"/>
    <lineage>
        <taxon>Bacteria</taxon>
        <taxon>Bacillati</taxon>
        <taxon>Actinomycetota</taxon>
        <taxon>Actinomycetes</taxon>
        <taxon>Kitasatosporales</taxon>
        <taxon>Streptomycetaceae</taxon>
        <taxon>Streptomyces</taxon>
    </lineage>
</organism>
<keyword evidence="3" id="KW-1185">Reference proteome</keyword>
<evidence type="ECO:0000313" key="3">
    <source>
        <dbReference type="Proteomes" id="UP000318103"/>
    </source>
</evidence>
<proteinExistence type="predicted"/>
<name>A0A542UKD8_9ACTN</name>
<dbReference type="Proteomes" id="UP000318103">
    <property type="component" value="Unassembled WGS sequence"/>
</dbReference>
<protein>
    <submittedName>
        <fullName evidence="2">Uncharacterized protein</fullName>
    </submittedName>
</protein>
<reference evidence="2 3" key="1">
    <citation type="submission" date="2019-06" db="EMBL/GenBank/DDBJ databases">
        <title>Sequencing the genomes of 1000 actinobacteria strains.</title>
        <authorList>
            <person name="Klenk H.-P."/>
        </authorList>
    </citation>
    <scope>NUCLEOTIDE SEQUENCE [LARGE SCALE GENOMIC DNA]</scope>
    <source>
        <strain evidence="2 3">DSM 41929</strain>
    </source>
</reference>
<keyword evidence="1" id="KW-0472">Membrane</keyword>
<keyword evidence="1" id="KW-1133">Transmembrane helix</keyword>
<keyword evidence="1" id="KW-0812">Transmembrane</keyword>
<sequence length="54" mass="5990">MPRIALYTLVVCVLSVAAAVVSFVQGSWLGIVWVLLAGLTSNMTWYYVKRDRTA</sequence>
<dbReference type="STRING" id="164348.BFF78_29885"/>
<evidence type="ECO:0000313" key="2">
    <source>
        <dbReference type="EMBL" id="TQK99543.1"/>
    </source>
</evidence>
<feature type="transmembrane region" description="Helical" evidence="1">
    <location>
        <begin position="28"/>
        <end position="48"/>
    </location>
</feature>
<gene>
    <name evidence="2" type="ORF">FB563_4621</name>
</gene>
<dbReference type="EMBL" id="VFNX01000001">
    <property type="protein sequence ID" value="TQK99543.1"/>
    <property type="molecule type" value="Genomic_DNA"/>
</dbReference>
<evidence type="ECO:0000256" key="1">
    <source>
        <dbReference type="SAM" id="Phobius"/>
    </source>
</evidence>
<accession>A0A542UKD8</accession>
<dbReference type="AlphaFoldDB" id="A0A542UKD8"/>
<comment type="caution">
    <text evidence="2">The sequence shown here is derived from an EMBL/GenBank/DDBJ whole genome shotgun (WGS) entry which is preliminary data.</text>
</comment>